<dbReference type="Proteomes" id="UP000627715">
    <property type="component" value="Unassembled WGS sequence"/>
</dbReference>
<dbReference type="InterPro" id="IPR010994">
    <property type="entry name" value="RuvA_2-like"/>
</dbReference>
<keyword evidence="2" id="KW-1185">Reference proteome</keyword>
<dbReference type="SUPFAM" id="SSF47781">
    <property type="entry name" value="RuvA domain 2-like"/>
    <property type="match status" value="1"/>
</dbReference>
<dbReference type="InterPro" id="IPR051675">
    <property type="entry name" value="Endo/Exo/Phosphatase_dom_1"/>
</dbReference>
<dbReference type="NCBIfam" id="TIGR00426">
    <property type="entry name" value="competence protein ComEA helix-hairpin-helix repeat region"/>
    <property type="match status" value="1"/>
</dbReference>
<dbReference type="EMBL" id="BMIY01000001">
    <property type="protein sequence ID" value="GGG48889.1"/>
    <property type="molecule type" value="Genomic_DNA"/>
</dbReference>
<dbReference type="GO" id="GO:0015627">
    <property type="term" value="C:type II protein secretion system complex"/>
    <property type="evidence" value="ECO:0007669"/>
    <property type="project" value="TreeGrafter"/>
</dbReference>
<dbReference type="PANTHER" id="PTHR21180">
    <property type="entry name" value="ENDONUCLEASE/EXONUCLEASE/PHOSPHATASE FAMILY DOMAIN-CONTAINING PROTEIN 1"/>
    <property type="match status" value="1"/>
</dbReference>
<dbReference type="Gene3D" id="1.10.150.280">
    <property type="entry name" value="AF1531-like domain"/>
    <property type="match status" value="1"/>
</dbReference>
<reference evidence="1" key="1">
    <citation type="journal article" date="2014" name="Int. J. Syst. Evol. Microbiol.">
        <title>Complete genome sequence of Corynebacterium casei LMG S-19264T (=DSM 44701T), isolated from a smear-ripened cheese.</title>
        <authorList>
            <consortium name="US DOE Joint Genome Institute (JGI-PGF)"/>
            <person name="Walter F."/>
            <person name="Albersmeier A."/>
            <person name="Kalinowski J."/>
            <person name="Ruckert C."/>
        </authorList>
    </citation>
    <scope>NUCLEOTIDE SEQUENCE</scope>
    <source>
        <strain evidence="1">CGMCC 1.15425</strain>
    </source>
</reference>
<dbReference type="RefSeq" id="WP_068812616.1">
    <property type="nucleotide sequence ID" value="NZ_BMIY01000001.1"/>
</dbReference>
<dbReference type="Pfam" id="PF12836">
    <property type="entry name" value="HHH_3"/>
    <property type="match status" value="1"/>
</dbReference>
<reference evidence="1" key="2">
    <citation type="submission" date="2020-09" db="EMBL/GenBank/DDBJ databases">
        <authorList>
            <person name="Sun Q."/>
            <person name="Zhou Y."/>
        </authorList>
    </citation>
    <scope>NUCLEOTIDE SEQUENCE</scope>
    <source>
        <strain evidence="1">CGMCC 1.15425</strain>
    </source>
</reference>
<comment type="caution">
    <text evidence="1">The sequence shown here is derived from an EMBL/GenBank/DDBJ whole genome shotgun (WGS) entry which is preliminary data.</text>
</comment>
<dbReference type="GO" id="GO:0015628">
    <property type="term" value="P:protein secretion by the type II secretion system"/>
    <property type="evidence" value="ECO:0007669"/>
    <property type="project" value="TreeGrafter"/>
</dbReference>
<accession>A0A917GKH9</accession>
<evidence type="ECO:0000313" key="1">
    <source>
        <dbReference type="EMBL" id="GGG48889.1"/>
    </source>
</evidence>
<proteinExistence type="predicted"/>
<dbReference type="OrthoDB" id="7510573at2"/>
<name>A0A917GKH9_9GAMM</name>
<protein>
    <submittedName>
        <fullName evidence="1">Uncharacterized protein</fullName>
    </submittedName>
</protein>
<organism evidence="1 2">
    <name type="scientific">Pseudohongiella nitratireducens</name>
    <dbReference type="NCBI Taxonomy" id="1768907"/>
    <lineage>
        <taxon>Bacteria</taxon>
        <taxon>Pseudomonadati</taxon>
        <taxon>Pseudomonadota</taxon>
        <taxon>Gammaproteobacteria</taxon>
        <taxon>Pseudomonadales</taxon>
        <taxon>Pseudohongiellaceae</taxon>
        <taxon>Pseudohongiella</taxon>
    </lineage>
</organism>
<gene>
    <name evidence="1" type="ORF">GCM10011403_02460</name>
</gene>
<dbReference type="InterPro" id="IPR004509">
    <property type="entry name" value="Competence_ComEA_HhH"/>
</dbReference>
<dbReference type="PANTHER" id="PTHR21180:SF32">
    <property type="entry name" value="ENDONUCLEASE_EXONUCLEASE_PHOSPHATASE FAMILY DOMAIN-CONTAINING PROTEIN 1"/>
    <property type="match status" value="1"/>
</dbReference>
<evidence type="ECO:0000313" key="2">
    <source>
        <dbReference type="Proteomes" id="UP000627715"/>
    </source>
</evidence>
<dbReference type="AlphaFoldDB" id="A0A917GKH9"/>
<sequence>MRFSKSQSRSAKSQLPGYLSAMIGLVMAISFLQPVNAVQESVSTMPDSQETVNQSAAVNMDTVNINTADAETLALALDGVGLTRALDIIAYREEYGAFKDVEQIQQVRGIGIATFARNRTRMRVSDAD</sequence>